<evidence type="ECO:0000313" key="2">
    <source>
        <dbReference type="Proteomes" id="UP000035963"/>
    </source>
</evidence>
<organism evidence="1 2">
    <name type="scientific">Caballeronia mineralivorans PML1(12)</name>
    <dbReference type="NCBI Taxonomy" id="908627"/>
    <lineage>
        <taxon>Bacteria</taxon>
        <taxon>Pseudomonadati</taxon>
        <taxon>Pseudomonadota</taxon>
        <taxon>Betaproteobacteria</taxon>
        <taxon>Burkholderiales</taxon>
        <taxon>Burkholderiaceae</taxon>
        <taxon>Caballeronia</taxon>
    </lineage>
</organism>
<dbReference type="PATRIC" id="fig|908627.4.peg.4069"/>
<dbReference type="EMBL" id="AEJF01000116">
    <property type="protein sequence ID" value="KLU24747.1"/>
    <property type="molecule type" value="Genomic_DNA"/>
</dbReference>
<sequence>MFAGNGFRYDRVYQAHTARRIREPYNRIFRRAIGENERPESGIISPMEETILGRFETPT</sequence>
<evidence type="ECO:0000313" key="1">
    <source>
        <dbReference type="EMBL" id="KLU24747.1"/>
    </source>
</evidence>
<keyword evidence="2" id="KW-1185">Reference proteome</keyword>
<comment type="caution">
    <text evidence="1">The sequence shown here is derived from an EMBL/GenBank/DDBJ whole genome shotgun (WGS) entry which is preliminary data.</text>
</comment>
<reference evidence="1 2" key="1">
    <citation type="journal article" date="2015" name="Genome Announc.">
        <title>Draft Genome Sequence of Burkholderia sp. Strain PML1(12), an Ectomycorrhizosphere-Inhabiting Bacterium with Effective Mineral-Weathering Ability.</title>
        <authorList>
            <person name="Uroz S."/>
            <person name="Oger P."/>
        </authorList>
    </citation>
    <scope>NUCLEOTIDE SEQUENCE [LARGE SCALE GENOMIC DNA]</scope>
    <source>
        <strain evidence="2">PML1(12)</strain>
    </source>
</reference>
<protein>
    <submittedName>
        <fullName evidence="1">Uncharacterized protein</fullName>
    </submittedName>
</protein>
<name>A0A0J1CVY8_9BURK</name>
<dbReference type="Proteomes" id="UP000035963">
    <property type="component" value="Unassembled WGS sequence"/>
</dbReference>
<dbReference type="AlphaFoldDB" id="A0A0J1CVY8"/>
<proteinExistence type="predicted"/>
<gene>
    <name evidence="1" type="ORF">EOS_18160</name>
</gene>
<accession>A0A0J1CVY8</accession>